<keyword evidence="6" id="KW-1185">Reference proteome</keyword>
<evidence type="ECO:0000313" key="5">
    <source>
        <dbReference type="EMBL" id="KGR76216.1"/>
    </source>
</evidence>
<keyword evidence="5" id="KW-0808">Transferase</keyword>
<dbReference type="PANTHER" id="PTHR34698">
    <property type="entry name" value="5-OXOPROLINASE SUBUNIT B"/>
    <property type="match status" value="1"/>
</dbReference>
<dbReference type="GO" id="GO:0016301">
    <property type="term" value="F:kinase activity"/>
    <property type="evidence" value="ECO:0007669"/>
    <property type="project" value="UniProtKB-KW"/>
</dbReference>
<evidence type="ECO:0000256" key="1">
    <source>
        <dbReference type="ARBA" id="ARBA00022741"/>
    </source>
</evidence>
<sequence length="224" mass="25975">MWTSERTLRFAFHQEISQQNFLAVNQFNQFIHKIFRNNMIETVPGYFTVTAFLKKRLPIDIAQLESEWREFQLAFNDDISLISRVVRIPVCYDEEFALDMERVMEFTKLSYEEIVSIHTSTPYAVHLIGFLPGFPYLGGLDPRLHVPRLQTPRKQIEASSVGIGGYQTGIYPIESPGGWNIIGRTPYKLFDVTRENPTLLQTGNRVAFYSITKQEFNKINQESV</sequence>
<evidence type="ECO:0000256" key="2">
    <source>
        <dbReference type="ARBA" id="ARBA00022801"/>
    </source>
</evidence>
<gene>
    <name evidence="5" type="ORF">CD29_17180</name>
</gene>
<organism evidence="5 6">
    <name type="scientific">Ureibacillus manganicus DSM 26584</name>
    <dbReference type="NCBI Taxonomy" id="1384049"/>
    <lineage>
        <taxon>Bacteria</taxon>
        <taxon>Bacillati</taxon>
        <taxon>Bacillota</taxon>
        <taxon>Bacilli</taxon>
        <taxon>Bacillales</taxon>
        <taxon>Caryophanaceae</taxon>
        <taxon>Ureibacillus</taxon>
    </lineage>
</organism>
<dbReference type="GO" id="GO:0016787">
    <property type="term" value="F:hydrolase activity"/>
    <property type="evidence" value="ECO:0007669"/>
    <property type="project" value="UniProtKB-KW"/>
</dbReference>
<keyword evidence="1" id="KW-0547">Nucleotide-binding</keyword>
<evidence type="ECO:0000313" key="6">
    <source>
        <dbReference type="Proteomes" id="UP000030416"/>
    </source>
</evidence>
<keyword evidence="5" id="KW-0418">Kinase</keyword>
<name>A0A0A3HUE8_9BACL</name>
<dbReference type="SUPFAM" id="SSF160467">
    <property type="entry name" value="PH0987 N-terminal domain-like"/>
    <property type="match status" value="1"/>
</dbReference>
<evidence type="ECO:0000256" key="3">
    <source>
        <dbReference type="ARBA" id="ARBA00022840"/>
    </source>
</evidence>
<dbReference type="SUPFAM" id="SSF50891">
    <property type="entry name" value="Cyclophilin-like"/>
    <property type="match status" value="1"/>
</dbReference>
<comment type="caution">
    <text evidence="5">The sequence shown here is derived from an EMBL/GenBank/DDBJ whole genome shotgun (WGS) entry which is preliminary data.</text>
</comment>
<dbReference type="eggNOG" id="COG2049">
    <property type="taxonomic scope" value="Bacteria"/>
</dbReference>
<dbReference type="InterPro" id="IPR010016">
    <property type="entry name" value="PxpB"/>
</dbReference>
<protein>
    <submittedName>
        <fullName evidence="5">Kinase</fullName>
    </submittedName>
</protein>
<accession>A0A0A3HUE8</accession>
<dbReference type="Proteomes" id="UP000030416">
    <property type="component" value="Unassembled WGS sequence"/>
</dbReference>
<dbReference type="Gene3D" id="2.40.100.10">
    <property type="entry name" value="Cyclophilin-like"/>
    <property type="match status" value="1"/>
</dbReference>
<keyword evidence="3" id="KW-0067">ATP-binding</keyword>
<feature type="domain" description="Carboxyltransferase" evidence="4">
    <location>
        <begin position="4"/>
        <end position="200"/>
    </location>
</feature>
<dbReference type="SMART" id="SM00796">
    <property type="entry name" value="AHS1"/>
    <property type="match status" value="1"/>
</dbReference>
<dbReference type="NCBIfam" id="TIGR00370">
    <property type="entry name" value="5-oxoprolinase subunit PxpB"/>
    <property type="match status" value="1"/>
</dbReference>
<dbReference type="InterPro" id="IPR003833">
    <property type="entry name" value="CT_C_D"/>
</dbReference>
<dbReference type="GO" id="GO:0005524">
    <property type="term" value="F:ATP binding"/>
    <property type="evidence" value="ECO:0007669"/>
    <property type="project" value="UniProtKB-KW"/>
</dbReference>
<reference evidence="5 6" key="1">
    <citation type="submission" date="2014-02" db="EMBL/GenBank/DDBJ databases">
        <title>Draft genome sequence of Lysinibacillus manganicus DSM 26584T.</title>
        <authorList>
            <person name="Zhang F."/>
            <person name="Wang G."/>
            <person name="Zhang L."/>
        </authorList>
    </citation>
    <scope>NUCLEOTIDE SEQUENCE [LARGE SCALE GENOMIC DNA]</scope>
    <source>
        <strain evidence="5 6">DSM 26584</strain>
    </source>
</reference>
<dbReference type="Pfam" id="PF02682">
    <property type="entry name" value="CT_C_D"/>
    <property type="match status" value="1"/>
</dbReference>
<proteinExistence type="predicted"/>
<dbReference type="InterPro" id="IPR029000">
    <property type="entry name" value="Cyclophilin-like_dom_sf"/>
</dbReference>
<dbReference type="PANTHER" id="PTHR34698:SF2">
    <property type="entry name" value="5-OXOPROLINASE SUBUNIT B"/>
    <property type="match status" value="1"/>
</dbReference>
<keyword evidence="2" id="KW-0378">Hydrolase</keyword>
<dbReference type="EMBL" id="JPVN01000027">
    <property type="protein sequence ID" value="KGR76216.1"/>
    <property type="molecule type" value="Genomic_DNA"/>
</dbReference>
<dbReference type="STRING" id="1384049.CD29_17180"/>
<dbReference type="AlphaFoldDB" id="A0A0A3HUE8"/>
<evidence type="ECO:0000259" key="4">
    <source>
        <dbReference type="SMART" id="SM00796"/>
    </source>
</evidence>